<evidence type="ECO:0000313" key="4">
    <source>
        <dbReference type="Proteomes" id="UP000050424"/>
    </source>
</evidence>
<evidence type="ECO:0000256" key="1">
    <source>
        <dbReference type="ARBA" id="ARBA00006484"/>
    </source>
</evidence>
<evidence type="ECO:0000313" key="3">
    <source>
        <dbReference type="EMBL" id="KPM39247.1"/>
    </source>
</evidence>
<dbReference type="EMBL" id="LKCW01000112">
    <property type="protein sequence ID" value="KPM39247.1"/>
    <property type="molecule type" value="Genomic_DNA"/>
</dbReference>
<dbReference type="Proteomes" id="UP000050424">
    <property type="component" value="Unassembled WGS sequence"/>
</dbReference>
<dbReference type="OrthoDB" id="1933717at2759"/>
<reference evidence="3 4" key="1">
    <citation type="submission" date="2015-09" db="EMBL/GenBank/DDBJ databases">
        <title>Draft genome of a European isolate of the apple canker pathogen Neonectria ditissima.</title>
        <authorList>
            <person name="Gomez-Cortecero A."/>
            <person name="Harrison R.J."/>
            <person name="Armitage A.D."/>
        </authorList>
    </citation>
    <scope>NUCLEOTIDE SEQUENCE [LARGE SCALE GENOMIC DNA]</scope>
    <source>
        <strain evidence="3 4">R09/05</strain>
    </source>
</reference>
<accession>A0A0P7AZX8</accession>
<dbReference type="InterPro" id="IPR036291">
    <property type="entry name" value="NAD(P)-bd_dom_sf"/>
</dbReference>
<gene>
    <name evidence="3" type="ORF">AK830_g7314</name>
</gene>
<protein>
    <submittedName>
        <fullName evidence="3">Uncharacterized protein</fullName>
    </submittedName>
</protein>
<sequence>MEPAWTLTEPFHRAPYAAISPLRPELSQAGKTVLVTGGNAGIGYAIAKAFLQASASKVIILGRRPGPTKDAAAQLARSYPNAEITGTTCDVSSPMEVEQLWHSLEEQRTVVDVLVLNAVKISDKKPILEVGTEGIWKDYDMNVRAQLQMTEHFYKQKGQGVPGPKYLVNVSTYAIHEWKAAANSPGYGLTKSAASLAMQLIAQDVPPEKMQIVNMNPGGVFTQNARDAGYNEDSYAWNDADLPGQFSVWLASPEATFLHGRFVWTEWDVNELKNGALRKRIDEDPYYLKVGVRGL</sequence>
<dbReference type="AlphaFoldDB" id="A0A0P7AZX8"/>
<keyword evidence="4" id="KW-1185">Reference proteome</keyword>
<dbReference type="InterPro" id="IPR002347">
    <property type="entry name" value="SDR_fam"/>
</dbReference>
<dbReference type="GO" id="GO:0016491">
    <property type="term" value="F:oxidoreductase activity"/>
    <property type="evidence" value="ECO:0007669"/>
    <property type="project" value="UniProtKB-KW"/>
</dbReference>
<proteinExistence type="inferred from homology"/>
<dbReference type="SUPFAM" id="SSF51735">
    <property type="entry name" value="NAD(P)-binding Rossmann-fold domains"/>
    <property type="match status" value="1"/>
</dbReference>
<organism evidence="3 4">
    <name type="scientific">Neonectria ditissima</name>
    <dbReference type="NCBI Taxonomy" id="78410"/>
    <lineage>
        <taxon>Eukaryota</taxon>
        <taxon>Fungi</taxon>
        <taxon>Dikarya</taxon>
        <taxon>Ascomycota</taxon>
        <taxon>Pezizomycotina</taxon>
        <taxon>Sordariomycetes</taxon>
        <taxon>Hypocreomycetidae</taxon>
        <taxon>Hypocreales</taxon>
        <taxon>Nectriaceae</taxon>
        <taxon>Neonectria</taxon>
    </lineage>
</organism>
<comment type="caution">
    <text evidence="3">The sequence shown here is derived from an EMBL/GenBank/DDBJ whole genome shotgun (WGS) entry which is preliminary data.</text>
</comment>
<comment type="similarity">
    <text evidence="1">Belongs to the short-chain dehydrogenases/reductases (SDR) family.</text>
</comment>
<dbReference type="Pfam" id="PF00106">
    <property type="entry name" value="adh_short"/>
    <property type="match status" value="1"/>
</dbReference>
<dbReference type="CDD" id="cd05233">
    <property type="entry name" value="SDR_c"/>
    <property type="match status" value="1"/>
</dbReference>
<dbReference type="Gene3D" id="3.40.50.720">
    <property type="entry name" value="NAD(P)-binding Rossmann-like Domain"/>
    <property type="match status" value="1"/>
</dbReference>
<keyword evidence="2" id="KW-0560">Oxidoreductase</keyword>
<dbReference type="PRINTS" id="PR00081">
    <property type="entry name" value="GDHRDH"/>
</dbReference>
<dbReference type="PANTHER" id="PTHR42901:SF1">
    <property type="entry name" value="ALCOHOL DEHYDROGENASE"/>
    <property type="match status" value="1"/>
</dbReference>
<name>A0A0P7AZX8_9HYPO</name>
<evidence type="ECO:0000256" key="2">
    <source>
        <dbReference type="ARBA" id="ARBA00023002"/>
    </source>
</evidence>
<dbReference type="PANTHER" id="PTHR42901">
    <property type="entry name" value="ALCOHOL DEHYDROGENASE"/>
    <property type="match status" value="1"/>
</dbReference>